<dbReference type="Proteomes" id="UP000199045">
    <property type="component" value="Unassembled WGS sequence"/>
</dbReference>
<sequence>MIISDNSFNFFFNKKNLFWVEGENIVLESA</sequence>
<name>A0A1G7MKR5_CHIFI</name>
<evidence type="ECO:0000313" key="2">
    <source>
        <dbReference type="Proteomes" id="UP000199045"/>
    </source>
</evidence>
<evidence type="ECO:0000313" key="1">
    <source>
        <dbReference type="EMBL" id="SDF62311.1"/>
    </source>
</evidence>
<proteinExistence type="predicted"/>
<dbReference type="EMBL" id="FNBN01000002">
    <property type="protein sequence ID" value="SDF62311.1"/>
    <property type="molecule type" value="Genomic_DNA"/>
</dbReference>
<gene>
    <name evidence="1" type="ORF">SAMN04488121_102475</name>
</gene>
<reference evidence="1 2" key="1">
    <citation type="submission" date="2016-10" db="EMBL/GenBank/DDBJ databases">
        <authorList>
            <person name="de Groot N.N."/>
        </authorList>
    </citation>
    <scope>NUCLEOTIDE SEQUENCE [LARGE SCALE GENOMIC DNA]</scope>
    <source>
        <strain evidence="1 2">DSM 527</strain>
    </source>
</reference>
<organism evidence="1 2">
    <name type="scientific">Chitinophaga filiformis</name>
    <name type="common">Myxococcus filiformis</name>
    <name type="synonym">Flexibacter filiformis</name>
    <dbReference type="NCBI Taxonomy" id="104663"/>
    <lineage>
        <taxon>Bacteria</taxon>
        <taxon>Pseudomonadati</taxon>
        <taxon>Bacteroidota</taxon>
        <taxon>Chitinophagia</taxon>
        <taxon>Chitinophagales</taxon>
        <taxon>Chitinophagaceae</taxon>
        <taxon>Chitinophaga</taxon>
    </lineage>
</organism>
<protein>
    <submittedName>
        <fullName evidence="1">Uncharacterized protein</fullName>
    </submittedName>
</protein>
<dbReference type="AlphaFoldDB" id="A0A1G7MKR5"/>
<accession>A0A1G7MKR5</accession>